<dbReference type="SUPFAM" id="SSF69318">
    <property type="entry name" value="Integrin alpha N-terminal domain"/>
    <property type="match status" value="1"/>
</dbReference>
<evidence type="ECO:0000313" key="1">
    <source>
        <dbReference type="EMBL" id="HEA87854.1"/>
    </source>
</evidence>
<dbReference type="AlphaFoldDB" id="A0A7C3EUN6"/>
<dbReference type="EMBL" id="DSLG01000008">
    <property type="protein sequence ID" value="HEA87854.1"/>
    <property type="molecule type" value="Genomic_DNA"/>
</dbReference>
<gene>
    <name evidence="1" type="ORF">ENP94_07615</name>
    <name evidence="2" type="ORF">ENS16_03260</name>
</gene>
<comment type="caution">
    <text evidence="2">The sequence shown here is derived from an EMBL/GenBank/DDBJ whole genome shotgun (WGS) entry which is preliminary data.</text>
</comment>
<reference evidence="2" key="1">
    <citation type="journal article" date="2020" name="mSystems">
        <title>Genome- and Community-Level Interaction Insights into Carbon Utilization and Element Cycling Functions of Hydrothermarchaeota in Hydrothermal Sediment.</title>
        <authorList>
            <person name="Zhou Z."/>
            <person name="Liu Y."/>
            <person name="Xu W."/>
            <person name="Pan J."/>
            <person name="Luo Z.H."/>
            <person name="Li M."/>
        </authorList>
    </citation>
    <scope>NUCLEOTIDE SEQUENCE [LARGE SCALE GENOMIC DNA]</scope>
    <source>
        <strain evidence="1">SpSt-265</strain>
        <strain evidence="2">SpSt-465</strain>
    </source>
</reference>
<dbReference type="EMBL" id="DSTU01000004">
    <property type="protein sequence ID" value="HFJ53692.1"/>
    <property type="molecule type" value="Genomic_DNA"/>
</dbReference>
<dbReference type="InterPro" id="IPR028994">
    <property type="entry name" value="Integrin_alpha_N"/>
</dbReference>
<accession>A0A7C3EUN6</accession>
<sequence>MSGCIFPVFLLALFSTVQELGRCPIDSVVEIAAGRFLPDTVPQLLVREQAGAVTLCPGPDRSAGIRVPLYRLALLRTVGQRWEIFWRSGLLLGREAAEIGFLPDCWAGGDFNGDGRDELFLTAHNRMLVVNFYPDGIIADSAAGDPGVMAEAAGVNIEQDGLAELVTLEQQADSAGRRWLVRIWQLKDSRLVPRGVPLVLPDSPPGVRFCLLGSARLEDYPGAPVVIAAEFNAIKPSRYYLLYHLSGDSFLLTSTPFPYDERFSRKQVLAAGRLSLFNVGDTLVAYGYFVPGTGSGMSFAALQDGEWRVLKPRLEPQKTVGLWCRYEQGWLNLRQGRFYLYSEPPFFWR</sequence>
<name>A0A7C3EUN6_UNCW3</name>
<organism evidence="2">
    <name type="scientific">candidate division WOR-3 bacterium</name>
    <dbReference type="NCBI Taxonomy" id="2052148"/>
    <lineage>
        <taxon>Bacteria</taxon>
        <taxon>Bacteria division WOR-3</taxon>
    </lineage>
</organism>
<evidence type="ECO:0000313" key="2">
    <source>
        <dbReference type="EMBL" id="HFJ53692.1"/>
    </source>
</evidence>
<proteinExistence type="predicted"/>
<protein>
    <submittedName>
        <fullName evidence="2">VCBS repeat-containing protein</fullName>
    </submittedName>
</protein>